<dbReference type="EMBL" id="BOPF01000007">
    <property type="protein sequence ID" value="GIJ45361.1"/>
    <property type="molecule type" value="Genomic_DNA"/>
</dbReference>
<dbReference type="AlphaFoldDB" id="A0A8J3YHT5"/>
<accession>A0A8J3YHT5</accession>
<gene>
    <name evidence="1" type="ORF">Val02_22470</name>
</gene>
<keyword evidence="2" id="KW-1185">Reference proteome</keyword>
<sequence length="307" mass="34778">MDYHGQFRRAALERGIPDDAVRRFAELLRFEIRTSARPEGVAVGRSGGLPRLPVETEWPTVEEDGRALPLPFVASLNCAALPRVDSLPLPPDGSLLFFLEHEHAWDCYDVQAEQRYARVMYVPAGTGTVAVEKPPVGHDEWSLSLAGPFVRPERTLYGSVHPELASWLEYDDEDFEFVSKPARELVAALTHVEELRALVEELWPEDTRGSELWLGGGSMELGMGETPESFIAAASVRARREAEELELSPAEINALEEEETLRVMREWVPLAQFHTYDDVYFGRFMIRIEDLVARRFDRALSFAMFTE</sequence>
<evidence type="ECO:0008006" key="3">
    <source>
        <dbReference type="Google" id="ProtNLM"/>
    </source>
</evidence>
<dbReference type="InterPro" id="IPR035948">
    <property type="entry name" value="YwqG-like_sf"/>
</dbReference>
<dbReference type="Gene3D" id="2.30.320.10">
    <property type="entry name" value="YwqG-like"/>
    <property type="match status" value="1"/>
</dbReference>
<proteinExistence type="predicted"/>
<dbReference type="InterPro" id="IPR015315">
    <property type="entry name" value="DUF1963"/>
</dbReference>
<dbReference type="Proteomes" id="UP000619260">
    <property type="component" value="Unassembled WGS sequence"/>
</dbReference>
<reference evidence="1" key="1">
    <citation type="submission" date="2021-01" db="EMBL/GenBank/DDBJ databases">
        <title>Whole genome shotgun sequence of Virgisporangium aliadipatigenens NBRC 105644.</title>
        <authorList>
            <person name="Komaki H."/>
            <person name="Tamura T."/>
        </authorList>
    </citation>
    <scope>NUCLEOTIDE SEQUENCE</scope>
    <source>
        <strain evidence="1">NBRC 105644</strain>
    </source>
</reference>
<dbReference type="RefSeq" id="WP_203898917.1">
    <property type="nucleotide sequence ID" value="NZ_BOPF01000007.1"/>
</dbReference>
<evidence type="ECO:0000313" key="1">
    <source>
        <dbReference type="EMBL" id="GIJ45361.1"/>
    </source>
</evidence>
<protein>
    <recommendedName>
        <fullName evidence="3">DUF1963 domain-containing protein</fullName>
    </recommendedName>
</protein>
<name>A0A8J3YHT5_9ACTN</name>
<comment type="caution">
    <text evidence="1">The sequence shown here is derived from an EMBL/GenBank/DDBJ whole genome shotgun (WGS) entry which is preliminary data.</text>
</comment>
<dbReference type="SUPFAM" id="SSF103032">
    <property type="entry name" value="Hypothetical protein YwqG"/>
    <property type="match status" value="1"/>
</dbReference>
<evidence type="ECO:0000313" key="2">
    <source>
        <dbReference type="Proteomes" id="UP000619260"/>
    </source>
</evidence>
<organism evidence="1 2">
    <name type="scientific">Virgisporangium aliadipatigenens</name>
    <dbReference type="NCBI Taxonomy" id="741659"/>
    <lineage>
        <taxon>Bacteria</taxon>
        <taxon>Bacillati</taxon>
        <taxon>Actinomycetota</taxon>
        <taxon>Actinomycetes</taxon>
        <taxon>Micromonosporales</taxon>
        <taxon>Micromonosporaceae</taxon>
        <taxon>Virgisporangium</taxon>
    </lineage>
</organism>
<dbReference type="Pfam" id="PF09234">
    <property type="entry name" value="DUF1963"/>
    <property type="match status" value="1"/>
</dbReference>